<keyword evidence="3" id="KW-1185">Reference proteome</keyword>
<comment type="caution">
    <text evidence="2">The sequence shown here is derived from an EMBL/GenBank/DDBJ whole genome shotgun (WGS) entry which is preliminary data.</text>
</comment>
<sequence length="572" mass="65875">MNASMNIRSTIFILFIYLFSCQRENANQQIPTIYVASKVISMDDNLTISDAIAIEEDRIIDISSLKTLKERYPNALVNYSLEGKTILPGFIDNHINLSLAGLILPMQLISPFHWELPDNINQGVTSQKQYRNALSELISSKNVNGEWVLTWGYHPYYHGDISRKILDKMSPEKPVVVVHHTLRSIHLNSKALELLQFEGKNLEEHPNIKWKKGYFYNHGFELVINKLGNLLTNEEYITNSFHIAKQQIHRSGITTFTHSGLGLFNTVNEVGYTKLALETADTPFRTYLLVNGKKLYDEVGSHVKAEFIIDSLANLGGNKVRMFPRKIKFPTDGFFLSYEMKLKNPIQTNIDQWEMPPGELEIAIRHYWKKNYQIIVDANGDLAIEEVLKLFRKINQEYPKHDHRFSIHDITYITPNLIEKIKDENVYVSLAPYHLYTSEQYTIELADSNRIQNLNRIKSFFDEKINTSFYSQYVIGPPSPLFQSWIATNRIDFKGQLRTPSQKIHLLDALKAVTINAAKELELDHEIGSLKPGKKADLTILEEDPFDVKLTKIKDIKVWGTMLDGKLYPIQD</sequence>
<dbReference type="GO" id="GO:0016810">
    <property type="term" value="F:hydrolase activity, acting on carbon-nitrogen (but not peptide) bonds"/>
    <property type="evidence" value="ECO:0007669"/>
    <property type="project" value="InterPro"/>
</dbReference>
<evidence type="ECO:0000313" key="3">
    <source>
        <dbReference type="Proteomes" id="UP000245535"/>
    </source>
</evidence>
<dbReference type="PANTHER" id="PTHR22642:SF2">
    <property type="entry name" value="PROTEIN LONG AFTER FAR-RED 3"/>
    <property type="match status" value="1"/>
</dbReference>
<accession>A0A315Z985</accession>
<organism evidence="2 3">
    <name type="scientific">Sediminitomix flava</name>
    <dbReference type="NCBI Taxonomy" id="379075"/>
    <lineage>
        <taxon>Bacteria</taxon>
        <taxon>Pseudomonadati</taxon>
        <taxon>Bacteroidota</taxon>
        <taxon>Cytophagia</taxon>
        <taxon>Cytophagales</taxon>
        <taxon>Flammeovirgaceae</taxon>
        <taxon>Sediminitomix</taxon>
    </lineage>
</organism>
<dbReference type="InterPro" id="IPR032466">
    <property type="entry name" value="Metal_Hydrolase"/>
</dbReference>
<dbReference type="SUPFAM" id="SSF51338">
    <property type="entry name" value="Composite domain of metallo-dependent hydrolases"/>
    <property type="match status" value="1"/>
</dbReference>
<proteinExistence type="predicted"/>
<dbReference type="Pfam" id="PF07969">
    <property type="entry name" value="Amidohydro_3"/>
    <property type="match status" value="1"/>
</dbReference>
<feature type="domain" description="Amidohydrolase 3" evidence="1">
    <location>
        <begin position="81"/>
        <end position="566"/>
    </location>
</feature>
<evidence type="ECO:0000259" key="1">
    <source>
        <dbReference type="Pfam" id="PF07969"/>
    </source>
</evidence>
<gene>
    <name evidence="2" type="ORF">BC781_103321</name>
</gene>
<dbReference type="InterPro" id="IPR013108">
    <property type="entry name" value="Amidohydro_3"/>
</dbReference>
<reference evidence="2 3" key="1">
    <citation type="submission" date="2018-03" db="EMBL/GenBank/DDBJ databases">
        <title>Genomic Encyclopedia of Archaeal and Bacterial Type Strains, Phase II (KMG-II): from individual species to whole genera.</title>
        <authorList>
            <person name="Goeker M."/>
        </authorList>
    </citation>
    <scope>NUCLEOTIDE SEQUENCE [LARGE SCALE GENOMIC DNA]</scope>
    <source>
        <strain evidence="2 3">DSM 28229</strain>
    </source>
</reference>
<protein>
    <recommendedName>
        <fullName evidence="1">Amidohydrolase 3 domain-containing protein</fullName>
    </recommendedName>
</protein>
<dbReference type="Proteomes" id="UP000245535">
    <property type="component" value="Unassembled WGS sequence"/>
</dbReference>
<dbReference type="AlphaFoldDB" id="A0A315Z985"/>
<evidence type="ECO:0000313" key="2">
    <source>
        <dbReference type="EMBL" id="PWJ42071.1"/>
    </source>
</evidence>
<dbReference type="SUPFAM" id="SSF51556">
    <property type="entry name" value="Metallo-dependent hydrolases"/>
    <property type="match status" value="1"/>
</dbReference>
<dbReference type="Gene3D" id="3.10.310.70">
    <property type="match status" value="1"/>
</dbReference>
<name>A0A315Z985_SEDFL</name>
<dbReference type="InterPro" id="IPR011059">
    <property type="entry name" value="Metal-dep_hydrolase_composite"/>
</dbReference>
<dbReference type="EMBL" id="QGDO01000003">
    <property type="protein sequence ID" value="PWJ42071.1"/>
    <property type="molecule type" value="Genomic_DNA"/>
</dbReference>
<dbReference type="Gene3D" id="3.20.20.140">
    <property type="entry name" value="Metal-dependent hydrolases"/>
    <property type="match status" value="1"/>
</dbReference>
<dbReference type="PANTHER" id="PTHR22642">
    <property type="entry name" value="IMIDAZOLONEPROPIONASE"/>
    <property type="match status" value="1"/>
</dbReference>
<dbReference type="Gene3D" id="2.30.40.10">
    <property type="entry name" value="Urease, subunit C, domain 1"/>
    <property type="match status" value="1"/>
</dbReference>